<organism evidence="1 2">
    <name type="scientific">Intestinirhabdus alba</name>
    <dbReference type="NCBI Taxonomy" id="2899544"/>
    <lineage>
        <taxon>Bacteria</taxon>
        <taxon>Pseudomonadati</taxon>
        <taxon>Pseudomonadota</taxon>
        <taxon>Gammaproteobacteria</taxon>
        <taxon>Enterobacterales</taxon>
        <taxon>Enterobacteriaceae</taxon>
        <taxon>Intestinirhabdus</taxon>
    </lineage>
</organism>
<dbReference type="Proteomes" id="UP000477739">
    <property type="component" value="Unassembled WGS sequence"/>
</dbReference>
<dbReference type="EMBL" id="WMJZ01000043">
    <property type="protein sequence ID" value="MTH48543.1"/>
    <property type="molecule type" value="Genomic_DNA"/>
</dbReference>
<dbReference type="RefSeq" id="WP_155109994.1">
    <property type="nucleotide sequence ID" value="NZ_WMJZ01000043.1"/>
</dbReference>
<evidence type="ECO:0000313" key="2">
    <source>
        <dbReference type="Proteomes" id="UP000477739"/>
    </source>
</evidence>
<reference evidence="1 2" key="1">
    <citation type="submission" date="2019-11" db="EMBL/GenBank/DDBJ databases">
        <title>Escherichia alba sp. nov. isolated from the gut of plastic-eating superworms Zophobas atratus.</title>
        <authorList>
            <person name="Yang Y."/>
        </authorList>
    </citation>
    <scope>NUCLEOTIDE SEQUENCE [LARGE SCALE GENOMIC DNA]</scope>
    <source>
        <strain evidence="2">BIT-B35</strain>
    </source>
</reference>
<proteinExistence type="predicted"/>
<accession>A0A6L6IUZ3</accession>
<name>A0A6L6IUZ3_9ENTR</name>
<protein>
    <submittedName>
        <fullName evidence="1">Uncharacterized protein</fullName>
    </submittedName>
</protein>
<gene>
    <name evidence="1" type="ORF">GJV78_20280</name>
</gene>
<dbReference type="AlphaFoldDB" id="A0A6L6IUZ3"/>
<evidence type="ECO:0000313" key="1">
    <source>
        <dbReference type="EMBL" id="MTH48543.1"/>
    </source>
</evidence>
<comment type="caution">
    <text evidence="1">The sequence shown here is derived from an EMBL/GenBank/DDBJ whole genome shotgun (WGS) entry which is preliminary data.</text>
</comment>
<sequence length="50" mass="5443">MKIIDTNVSGKNGDDKVIEEVTSAINGAKNGIEQRKKATQKAKEITNDKI</sequence>
<keyword evidence="2" id="KW-1185">Reference proteome</keyword>